<evidence type="ECO:0000256" key="2">
    <source>
        <dbReference type="ARBA" id="ARBA00005893"/>
    </source>
</evidence>
<dbReference type="GO" id="GO:0046872">
    <property type="term" value="F:metal ion binding"/>
    <property type="evidence" value="ECO:0007669"/>
    <property type="project" value="UniProtKB-KW"/>
</dbReference>
<dbReference type="PANTHER" id="PTHR21485">
    <property type="entry name" value="HAD SUPERFAMILY MEMBERS CMAS AND KDSC"/>
    <property type="match status" value="1"/>
</dbReference>
<organism evidence="7 8">
    <name type="scientific">Desulfobacter postgatei</name>
    <dbReference type="NCBI Taxonomy" id="2293"/>
    <lineage>
        <taxon>Bacteria</taxon>
        <taxon>Pseudomonadati</taxon>
        <taxon>Thermodesulfobacteriota</taxon>
        <taxon>Desulfobacteria</taxon>
        <taxon>Desulfobacterales</taxon>
        <taxon>Desulfobacteraceae</taxon>
        <taxon>Desulfobacter</taxon>
    </lineage>
</organism>
<dbReference type="Gene3D" id="3.40.50.1000">
    <property type="entry name" value="HAD superfamily/HAD-like"/>
    <property type="match status" value="1"/>
</dbReference>
<evidence type="ECO:0000313" key="7">
    <source>
        <dbReference type="EMBL" id="PIE62661.1"/>
    </source>
</evidence>
<keyword evidence="4" id="KW-0479">Metal-binding</keyword>
<dbReference type="GO" id="GO:0008781">
    <property type="term" value="F:N-acylneuraminate cytidylyltransferase activity"/>
    <property type="evidence" value="ECO:0007669"/>
    <property type="project" value="TreeGrafter"/>
</dbReference>
<sequence>MKLILADIDGVLTDGRVTIDIHGNETKSICYRDLDAIGIGRRNNYDFAFVTGEDTEMVQFIAKRFNVEQVYAGAKDKLAAMKTISKKLGITVCDLLYIGDSDRDAPALEAVGIGIAPRDASAGAKNAANFITETNGGYGVLLEIVNNLISGKLKY</sequence>
<reference evidence="7 8" key="1">
    <citation type="submission" date="2017-10" db="EMBL/GenBank/DDBJ databases">
        <title>Novel microbial diversity and functional potential in the marine mammal oral microbiome.</title>
        <authorList>
            <person name="Dudek N.K."/>
            <person name="Sun C.L."/>
            <person name="Burstein D."/>
            <person name="Kantor R.S."/>
            <person name="Aliaga Goltsman D.S."/>
            <person name="Bik E.M."/>
            <person name="Thomas B.C."/>
            <person name="Banfield J.F."/>
            <person name="Relman D.A."/>
        </authorList>
    </citation>
    <scope>NUCLEOTIDE SEQUENCE [LARGE SCALE GENOMIC DNA]</scope>
    <source>
        <strain evidence="7">DOLJORAL78_47_202</strain>
    </source>
</reference>
<evidence type="ECO:0000256" key="3">
    <source>
        <dbReference type="ARBA" id="ARBA00011881"/>
    </source>
</evidence>
<dbReference type="InterPro" id="IPR036412">
    <property type="entry name" value="HAD-like_sf"/>
</dbReference>
<evidence type="ECO:0000256" key="4">
    <source>
        <dbReference type="ARBA" id="ARBA00022723"/>
    </source>
</evidence>
<protein>
    <submittedName>
        <fullName evidence="7">Uncharacterized protein</fullName>
    </submittedName>
</protein>
<dbReference type="InterPro" id="IPR050793">
    <property type="entry name" value="CMP-NeuNAc_synthase"/>
</dbReference>
<evidence type="ECO:0000313" key="8">
    <source>
        <dbReference type="Proteomes" id="UP000231203"/>
    </source>
</evidence>
<dbReference type="PANTHER" id="PTHR21485:SF3">
    <property type="entry name" value="N-ACYLNEURAMINATE CYTIDYLYLTRANSFERASE"/>
    <property type="match status" value="1"/>
</dbReference>
<dbReference type="Proteomes" id="UP000231203">
    <property type="component" value="Unassembled WGS sequence"/>
</dbReference>
<evidence type="ECO:0000256" key="6">
    <source>
        <dbReference type="ARBA" id="ARBA00022842"/>
    </source>
</evidence>
<accession>A0A2G6MRM7</accession>
<dbReference type="Pfam" id="PF08282">
    <property type="entry name" value="Hydrolase_3"/>
    <property type="match status" value="1"/>
</dbReference>
<dbReference type="SFLD" id="SFLDS00003">
    <property type="entry name" value="Haloacid_Dehalogenase"/>
    <property type="match status" value="1"/>
</dbReference>
<proteinExistence type="inferred from homology"/>
<evidence type="ECO:0000256" key="1">
    <source>
        <dbReference type="ARBA" id="ARBA00001946"/>
    </source>
</evidence>
<dbReference type="EMBL" id="PDTI01000035">
    <property type="protein sequence ID" value="PIE62661.1"/>
    <property type="molecule type" value="Genomic_DNA"/>
</dbReference>
<comment type="subunit">
    <text evidence="3">Homotetramer.</text>
</comment>
<keyword evidence="5" id="KW-0378">Hydrolase</keyword>
<name>A0A2G6MRM7_9BACT</name>
<dbReference type="InterPro" id="IPR023214">
    <property type="entry name" value="HAD_sf"/>
</dbReference>
<comment type="caution">
    <text evidence="7">The sequence shown here is derived from an EMBL/GenBank/DDBJ whole genome shotgun (WGS) entry which is preliminary data.</text>
</comment>
<dbReference type="InterPro" id="IPR010023">
    <property type="entry name" value="KdsC_fam"/>
</dbReference>
<gene>
    <name evidence="7" type="ORF">CSA25_04155</name>
</gene>
<evidence type="ECO:0000256" key="5">
    <source>
        <dbReference type="ARBA" id="ARBA00022801"/>
    </source>
</evidence>
<dbReference type="SUPFAM" id="SSF56784">
    <property type="entry name" value="HAD-like"/>
    <property type="match status" value="1"/>
</dbReference>
<keyword evidence="6" id="KW-0460">Magnesium</keyword>
<dbReference type="SFLD" id="SFLDG01138">
    <property type="entry name" value="C1.6.2:_Deoxy-d-mannose-octulo"/>
    <property type="match status" value="1"/>
</dbReference>
<comment type="similarity">
    <text evidence="2">Belongs to the KdsC family.</text>
</comment>
<dbReference type="GO" id="GO:0016788">
    <property type="term" value="F:hydrolase activity, acting on ester bonds"/>
    <property type="evidence" value="ECO:0007669"/>
    <property type="project" value="InterPro"/>
</dbReference>
<comment type="cofactor">
    <cofactor evidence="1">
        <name>Mg(2+)</name>
        <dbReference type="ChEBI" id="CHEBI:18420"/>
    </cofactor>
</comment>
<dbReference type="AlphaFoldDB" id="A0A2G6MRM7"/>
<dbReference type="SFLD" id="SFLDG01136">
    <property type="entry name" value="C1.6:_Phosphoserine_Phosphatas"/>
    <property type="match status" value="1"/>
</dbReference>